<dbReference type="Proteomes" id="UP001456368">
    <property type="component" value="Chromosome"/>
</dbReference>
<protein>
    <recommendedName>
        <fullName evidence="4">Molecular chaperone DnaJ</fullName>
    </recommendedName>
</protein>
<evidence type="ECO:0000256" key="1">
    <source>
        <dbReference type="SAM" id="Phobius"/>
    </source>
</evidence>
<evidence type="ECO:0000313" key="3">
    <source>
        <dbReference type="Proteomes" id="UP001456368"/>
    </source>
</evidence>
<proteinExistence type="predicted"/>
<gene>
    <name evidence="2" type="ORF">VNN45_10310</name>
</gene>
<evidence type="ECO:0008006" key="4">
    <source>
        <dbReference type="Google" id="ProtNLM"/>
    </source>
</evidence>
<dbReference type="RefSeq" id="WP_019293272.1">
    <property type="nucleotide sequence ID" value="NZ_CP141697.1"/>
</dbReference>
<reference evidence="2 3" key="1">
    <citation type="submission" date="2023-12" db="EMBL/GenBank/DDBJ databases">
        <title>Redefining Piscine Lactococcosis.</title>
        <authorList>
            <person name="Heckman T.I."/>
            <person name="Yazdi Z."/>
            <person name="Older C.E."/>
            <person name="Griffin M.J."/>
            <person name="Waldbieser G.C."/>
            <person name="Chow A.M."/>
            <person name="Medina Silva I."/>
            <person name="Anenson K.M."/>
            <person name="Garcia J.C."/>
            <person name="LaFrentz B.R."/>
            <person name="Slavic D."/>
            <person name="Toohey-Kurth K.L."/>
            <person name="Yant P."/>
            <person name="Fritz H.M."/>
            <person name="Henderson E."/>
            <person name="McDowall R."/>
            <person name="Cai H."/>
            <person name="Adikson M."/>
            <person name="Soto E."/>
        </authorList>
    </citation>
    <scope>NUCLEOTIDE SEQUENCE [LARGE SCALE GENOMIC DNA]</scope>
    <source>
        <strain evidence="2 3">R21-91A</strain>
    </source>
</reference>
<sequence>MSNLSNILLLLILAGLTIIGYFFKDLPKLLRGLRVEESRKNSEKEIQREIFFRQLKGSELANTLEDWSNLVMEMGKSGQKGITPEQISELQKKVLLYGSDRTIKILAETQQYFYNPSDNSFVGMYYLCYVVCGLKSDFTGYEISPMDIIKIKINDYDSKENVVKFEEARKIVNKRLKQLKLL</sequence>
<keyword evidence="1" id="KW-0812">Transmembrane</keyword>
<name>A0ABZ2SKN1_9LACT</name>
<feature type="transmembrane region" description="Helical" evidence="1">
    <location>
        <begin position="6"/>
        <end position="23"/>
    </location>
</feature>
<accession>A0ABZ2SKN1</accession>
<keyword evidence="1" id="KW-0472">Membrane</keyword>
<evidence type="ECO:0000313" key="2">
    <source>
        <dbReference type="EMBL" id="WYC67272.1"/>
    </source>
</evidence>
<keyword evidence="1" id="KW-1133">Transmembrane helix</keyword>
<organism evidence="2 3">
    <name type="scientific">Lactococcus petauri</name>
    <dbReference type="NCBI Taxonomy" id="1940789"/>
    <lineage>
        <taxon>Bacteria</taxon>
        <taxon>Bacillati</taxon>
        <taxon>Bacillota</taxon>
        <taxon>Bacilli</taxon>
        <taxon>Lactobacillales</taxon>
        <taxon>Streptococcaceae</taxon>
        <taxon>Lactococcus</taxon>
    </lineage>
</organism>
<dbReference type="EMBL" id="CP141698">
    <property type="protein sequence ID" value="WYC67272.1"/>
    <property type="molecule type" value="Genomic_DNA"/>
</dbReference>
<keyword evidence="3" id="KW-1185">Reference proteome</keyword>